<feature type="compositionally biased region" description="Basic and acidic residues" evidence="1">
    <location>
        <begin position="146"/>
        <end position="158"/>
    </location>
</feature>
<name>A0A7S1LAF2_ALECA</name>
<dbReference type="AlphaFoldDB" id="A0A7S1LAF2"/>
<gene>
    <name evidence="2" type="ORF">ACAT0790_LOCUS6341</name>
</gene>
<accession>A0A7S1LAF2</accession>
<reference evidence="2" key="1">
    <citation type="submission" date="2021-01" db="EMBL/GenBank/DDBJ databases">
        <authorList>
            <person name="Corre E."/>
            <person name="Pelletier E."/>
            <person name="Niang G."/>
            <person name="Scheremetjew M."/>
            <person name="Finn R."/>
            <person name="Kale V."/>
            <person name="Holt S."/>
            <person name="Cochrane G."/>
            <person name="Meng A."/>
            <person name="Brown T."/>
            <person name="Cohen L."/>
        </authorList>
    </citation>
    <scope>NUCLEOTIDE SEQUENCE</scope>
    <source>
        <strain evidence="2">OF101</strain>
    </source>
</reference>
<protein>
    <submittedName>
        <fullName evidence="2">Uncharacterized protein</fullName>
    </submittedName>
</protein>
<proteinExistence type="predicted"/>
<dbReference type="EMBL" id="HBGE01010834">
    <property type="protein sequence ID" value="CAD9098843.1"/>
    <property type="molecule type" value="Transcribed_RNA"/>
</dbReference>
<evidence type="ECO:0000313" key="2">
    <source>
        <dbReference type="EMBL" id="CAD9098843.1"/>
    </source>
</evidence>
<evidence type="ECO:0000256" key="1">
    <source>
        <dbReference type="SAM" id="MobiDB-lite"/>
    </source>
</evidence>
<organism evidence="2">
    <name type="scientific">Alexandrium catenella</name>
    <name type="common">Red tide dinoflagellate</name>
    <name type="synonym">Gonyaulax catenella</name>
    <dbReference type="NCBI Taxonomy" id="2925"/>
    <lineage>
        <taxon>Eukaryota</taxon>
        <taxon>Sar</taxon>
        <taxon>Alveolata</taxon>
        <taxon>Dinophyceae</taxon>
        <taxon>Gonyaulacales</taxon>
        <taxon>Pyrocystaceae</taxon>
        <taxon>Alexandrium</taxon>
    </lineage>
</organism>
<sequence>MNRSASAPAHRDASFTPSFAASMPVYQSSELLAPPTEALPPAVREMSLTRHVVSRMCLDTTLGPAQLALRMNTQNLVNEMLIHKGKMLSHQLMLMANREQLQKPQKNHRGGRLARLERAGGTVVIPPGIKDESLFIKAANLRAQDRRRQKYTEMRETAQSKLTSASSSSSVGWSSGRQQGAAK</sequence>
<feature type="region of interest" description="Disordered" evidence="1">
    <location>
        <begin position="146"/>
        <end position="183"/>
    </location>
</feature>
<feature type="compositionally biased region" description="Low complexity" evidence="1">
    <location>
        <begin position="160"/>
        <end position="175"/>
    </location>
</feature>